<organism evidence="1">
    <name type="scientific">marine metagenome</name>
    <dbReference type="NCBI Taxonomy" id="408172"/>
    <lineage>
        <taxon>unclassified sequences</taxon>
        <taxon>metagenomes</taxon>
        <taxon>ecological metagenomes</taxon>
    </lineage>
</organism>
<dbReference type="InterPro" id="IPR003768">
    <property type="entry name" value="ScpA"/>
</dbReference>
<dbReference type="Pfam" id="PF02616">
    <property type="entry name" value="SMC_ScpA"/>
    <property type="match status" value="1"/>
</dbReference>
<protein>
    <recommendedName>
        <fullName evidence="2">Chromosome segregation protein ScpA</fullName>
    </recommendedName>
</protein>
<dbReference type="EMBL" id="UINC01076857">
    <property type="protein sequence ID" value="SVC16423.1"/>
    <property type="molecule type" value="Genomic_DNA"/>
</dbReference>
<dbReference type="PANTHER" id="PTHR33969">
    <property type="entry name" value="SEGREGATION AND CONDENSATION PROTEIN A"/>
    <property type="match status" value="1"/>
</dbReference>
<dbReference type="AlphaFoldDB" id="A0A382JYV8"/>
<dbReference type="PANTHER" id="PTHR33969:SF2">
    <property type="entry name" value="SEGREGATION AND CONDENSATION PROTEIN A"/>
    <property type="match status" value="1"/>
</dbReference>
<gene>
    <name evidence="1" type="ORF">METZ01_LOCUS269277</name>
</gene>
<dbReference type="Gene3D" id="6.10.250.2410">
    <property type="match status" value="1"/>
</dbReference>
<accession>A0A382JYV8</accession>
<evidence type="ECO:0000313" key="1">
    <source>
        <dbReference type="EMBL" id="SVC16423.1"/>
    </source>
</evidence>
<name>A0A382JYV8_9ZZZZ</name>
<feature type="non-terminal residue" evidence="1">
    <location>
        <position position="95"/>
    </location>
</feature>
<proteinExistence type="predicted"/>
<evidence type="ECO:0008006" key="2">
    <source>
        <dbReference type="Google" id="ProtNLM"/>
    </source>
</evidence>
<reference evidence="1" key="1">
    <citation type="submission" date="2018-05" db="EMBL/GenBank/DDBJ databases">
        <authorList>
            <person name="Lanie J.A."/>
            <person name="Ng W.-L."/>
            <person name="Kazmierczak K.M."/>
            <person name="Andrzejewski T.M."/>
            <person name="Davidsen T.M."/>
            <person name="Wayne K.J."/>
            <person name="Tettelin H."/>
            <person name="Glass J.I."/>
            <person name="Rusch D."/>
            <person name="Podicherti R."/>
            <person name="Tsui H.-C.T."/>
            <person name="Winkler M.E."/>
        </authorList>
    </citation>
    <scope>NUCLEOTIDE SEQUENCE</scope>
</reference>
<sequence>MAEYKVQFEVFEGPLDLLLYLVKKEEVDIYEVLLTQIAREFIDYVDLMRELDLELAGEFVVMAATLVHIKSRELLPVDQQVIDAEEEEGDDPRWE</sequence>